<reference evidence="1 2" key="1">
    <citation type="journal article" date="2024" name="G3 (Bethesda)">
        <title>Genome assembly of Hibiscus sabdariffa L. provides insights into metabolisms of medicinal natural products.</title>
        <authorList>
            <person name="Kim T."/>
        </authorList>
    </citation>
    <scope>NUCLEOTIDE SEQUENCE [LARGE SCALE GENOMIC DNA]</scope>
    <source>
        <strain evidence="1">TK-2024</strain>
        <tissue evidence="1">Old leaves</tissue>
    </source>
</reference>
<protein>
    <submittedName>
        <fullName evidence="1">Uncharacterized protein</fullName>
    </submittedName>
</protein>
<comment type="caution">
    <text evidence="1">The sequence shown here is derived from an EMBL/GenBank/DDBJ whole genome shotgun (WGS) entry which is preliminary data.</text>
</comment>
<name>A0ABR2GEN1_9ROSI</name>
<sequence>MIFQPTIMELRLSAFFSKLNNTGFKPDLFTLKLGIRGNCIDLASAAALPGYKTDWCPTEPDNRARMVTEALGEMGRCFESMRTDEGEATRKVDRVELSWISIHDKFYAFNPKGRQAYGTKMYELLGTEKSIVEYKIT</sequence>
<dbReference type="Proteomes" id="UP001472677">
    <property type="component" value="Unassembled WGS sequence"/>
</dbReference>
<keyword evidence="2" id="KW-1185">Reference proteome</keyword>
<gene>
    <name evidence="1" type="ORF">V6N12_050806</name>
</gene>
<dbReference type="EMBL" id="JBBPBM010000001">
    <property type="protein sequence ID" value="KAK8600961.1"/>
    <property type="molecule type" value="Genomic_DNA"/>
</dbReference>
<evidence type="ECO:0000313" key="2">
    <source>
        <dbReference type="Proteomes" id="UP001472677"/>
    </source>
</evidence>
<proteinExistence type="predicted"/>
<evidence type="ECO:0000313" key="1">
    <source>
        <dbReference type="EMBL" id="KAK8600961.1"/>
    </source>
</evidence>
<accession>A0ABR2GEN1</accession>
<organism evidence="1 2">
    <name type="scientific">Hibiscus sabdariffa</name>
    <name type="common">roselle</name>
    <dbReference type="NCBI Taxonomy" id="183260"/>
    <lineage>
        <taxon>Eukaryota</taxon>
        <taxon>Viridiplantae</taxon>
        <taxon>Streptophyta</taxon>
        <taxon>Embryophyta</taxon>
        <taxon>Tracheophyta</taxon>
        <taxon>Spermatophyta</taxon>
        <taxon>Magnoliopsida</taxon>
        <taxon>eudicotyledons</taxon>
        <taxon>Gunneridae</taxon>
        <taxon>Pentapetalae</taxon>
        <taxon>rosids</taxon>
        <taxon>malvids</taxon>
        <taxon>Malvales</taxon>
        <taxon>Malvaceae</taxon>
        <taxon>Malvoideae</taxon>
        <taxon>Hibiscus</taxon>
    </lineage>
</organism>